<accession>A0A1C3ZDD3</accession>
<protein>
    <submittedName>
        <fullName evidence="1">Uncharacterized protein</fullName>
    </submittedName>
</protein>
<reference evidence="2" key="1">
    <citation type="submission" date="2016-08" db="EMBL/GenBank/DDBJ databases">
        <authorList>
            <person name="Loux V."/>
            <person name="Rue O."/>
        </authorList>
    </citation>
    <scope>NUCLEOTIDE SEQUENCE [LARGE SCALE GENOMIC DNA]</scope>
    <source>
        <strain evidence="2">INRA Bc05-F1</strain>
    </source>
</reference>
<dbReference type="Proteomes" id="UP000196052">
    <property type="component" value="Unassembled WGS sequence"/>
</dbReference>
<gene>
    <name evidence="1" type="ORF">BC05F1_00292</name>
</gene>
<evidence type="ECO:0000313" key="2">
    <source>
        <dbReference type="Proteomes" id="UP000196052"/>
    </source>
</evidence>
<organism evidence="1 2">
    <name type="scientific">Bacillus wiedmannii</name>
    <dbReference type="NCBI Taxonomy" id="1890302"/>
    <lineage>
        <taxon>Bacteria</taxon>
        <taxon>Bacillati</taxon>
        <taxon>Bacillota</taxon>
        <taxon>Bacilli</taxon>
        <taxon>Bacillales</taxon>
        <taxon>Bacillaceae</taxon>
        <taxon>Bacillus</taxon>
        <taxon>Bacillus cereus group</taxon>
    </lineage>
</organism>
<sequence length="183" mass="21154">MRKNQVSIVIERFGDGAKNGQNKQTIRVYCDSNNIWEALTGACYEAVGEVMKNENLPSFGRREHYKERITDLFDGEGINFEERNTEENRQSLNQIKPFEYDPDPIAFLLKNDFRIEWDMFAKVANDSEIEKIKERMPKGSQLHLDLKEVANKAIYPNGSTRDVSYGFLLKAVAGFSSMWDKEN</sequence>
<proteinExistence type="predicted"/>
<dbReference type="AlphaFoldDB" id="A0A1C3ZDD3"/>
<dbReference type="EMBL" id="FMBE01000005">
    <property type="protein sequence ID" value="SCB80397.1"/>
    <property type="molecule type" value="Genomic_DNA"/>
</dbReference>
<evidence type="ECO:0000313" key="1">
    <source>
        <dbReference type="EMBL" id="SCB80397.1"/>
    </source>
</evidence>
<name>A0A1C3ZDD3_9BACI</name>